<dbReference type="Proteomes" id="UP000198393">
    <property type="component" value="Unassembled WGS sequence"/>
</dbReference>
<organism evidence="1 2">
    <name type="scientific">Ekhidna lutea</name>
    <dbReference type="NCBI Taxonomy" id="447679"/>
    <lineage>
        <taxon>Bacteria</taxon>
        <taxon>Pseudomonadati</taxon>
        <taxon>Bacteroidota</taxon>
        <taxon>Cytophagia</taxon>
        <taxon>Cytophagales</taxon>
        <taxon>Reichenbachiellaceae</taxon>
        <taxon>Ekhidna</taxon>
    </lineage>
</organism>
<name>A0A239J954_EKHLU</name>
<accession>A0A239J954</accession>
<dbReference type="AlphaFoldDB" id="A0A239J954"/>
<dbReference type="OrthoDB" id="1376646at2"/>
<dbReference type="EMBL" id="FZPD01000003">
    <property type="protein sequence ID" value="SNT01174.1"/>
    <property type="molecule type" value="Genomic_DNA"/>
</dbReference>
<reference evidence="1 2" key="1">
    <citation type="submission" date="2017-06" db="EMBL/GenBank/DDBJ databases">
        <authorList>
            <person name="Kim H.J."/>
            <person name="Triplett B.A."/>
        </authorList>
    </citation>
    <scope>NUCLEOTIDE SEQUENCE [LARGE SCALE GENOMIC DNA]</scope>
    <source>
        <strain evidence="1 2">DSM 19307</strain>
    </source>
</reference>
<dbReference type="RefSeq" id="WP_089356717.1">
    <property type="nucleotide sequence ID" value="NZ_FZPD01000003.1"/>
</dbReference>
<gene>
    <name evidence="1" type="ORF">SAMN05421640_2000</name>
</gene>
<keyword evidence="2" id="KW-1185">Reference proteome</keyword>
<proteinExistence type="predicted"/>
<protein>
    <submittedName>
        <fullName evidence="1">Uncharacterized protein</fullName>
    </submittedName>
</protein>
<evidence type="ECO:0000313" key="1">
    <source>
        <dbReference type="EMBL" id="SNT01174.1"/>
    </source>
</evidence>
<sequence>MKFSEKKSNVLIELYKVRKDGRYHDPITLLKNIGIKIDHIEAKEIKDSLKDMNYASPIKYGFSSAMKITGYGIEYVEESLIDAKDIDQSFTNTEVKDINNRLDDILNQITELKLGQQLTYDDFDKEFKELKDLLKKLNKKNWWETLHGKLLLMGLGKLDEDAFQIISKSFDIKFLK</sequence>
<evidence type="ECO:0000313" key="2">
    <source>
        <dbReference type="Proteomes" id="UP000198393"/>
    </source>
</evidence>